<dbReference type="PANTHER" id="PTHR11439:SF440">
    <property type="entry name" value="INTEGRASE CATALYTIC DOMAIN-CONTAINING PROTEIN"/>
    <property type="match status" value="1"/>
</dbReference>
<comment type="caution">
    <text evidence="3">The sequence shown here is derived from an EMBL/GenBank/DDBJ whole genome shotgun (WGS) entry which is preliminary data.</text>
</comment>
<evidence type="ECO:0000256" key="1">
    <source>
        <dbReference type="SAM" id="MobiDB-lite"/>
    </source>
</evidence>
<dbReference type="CDD" id="cd09272">
    <property type="entry name" value="RNase_HI_RT_Ty1"/>
    <property type="match status" value="1"/>
</dbReference>
<dbReference type="AlphaFoldDB" id="A0A438CSK0"/>
<reference evidence="3 4" key="1">
    <citation type="journal article" date="2018" name="PLoS Genet.">
        <title>Population sequencing reveals clonal diversity and ancestral inbreeding in the grapevine cultivar Chardonnay.</title>
        <authorList>
            <person name="Roach M.J."/>
            <person name="Johnson D.L."/>
            <person name="Bohlmann J."/>
            <person name="van Vuuren H.J."/>
            <person name="Jones S.J."/>
            <person name="Pretorius I.S."/>
            <person name="Schmidt S.A."/>
            <person name="Borneman A.R."/>
        </authorList>
    </citation>
    <scope>NUCLEOTIDE SEQUENCE [LARGE SCALE GENOMIC DNA]</scope>
    <source>
        <strain evidence="4">cv. Chardonnay</strain>
        <tissue evidence="3">Leaf</tissue>
    </source>
</reference>
<dbReference type="InterPro" id="IPR013103">
    <property type="entry name" value="RVT_2"/>
</dbReference>
<dbReference type="Pfam" id="PF07727">
    <property type="entry name" value="RVT_2"/>
    <property type="match status" value="1"/>
</dbReference>
<evidence type="ECO:0000313" key="4">
    <source>
        <dbReference type="Proteomes" id="UP000288805"/>
    </source>
</evidence>
<name>A0A438CSK0_VITVI</name>
<proteinExistence type="predicted"/>
<sequence>MEDNRIFKFLAGLNVEFDEVRGRIIGRQPLPSIGEVFSEVRREESQRNVMLGKKGPGVAIEGSALVTRVEAIIKLLRFSANQMKDHMFGVIFATNLAILVRIVGKSMGNLQLERKNRASNHMTNSSNVFESYSPCPGNKKDQSPGKTIGSARMINGLYYFEDNLPNNKIAQGLSSISSLSVRDQIMGDAILTASYLINRMPTKILQYTTHLECLKKDLDLDLPIALRKGTRACTKHPISKYISYSNLSDNYRAFTTNISKLVVPRNIQEALDEPSWKLAVFEEMNALKKNGTWEVVDLLREKKVVGCKWVFTIKSKANGSVERYKAKLVAKGFTQTYGIDYQETFAPVAKINSIRVLLSLAVNSNWPLHQLDVKNVFLNGDLEEEVFMSPPPGFEESFGVGKVCKLKKSLYGLKQSPRAWFEHFGKVIKHYGYTQSQADHTMFYKHSNEEKLKKKLAEEFEIKDLGVLKYFLGMGFARSKEGIFVNQRKYVLDLLDETAFSVSMVSQLMHAPRPEHFEAVYRIPRYLKGTPGRGLLFKSRGHLQIETYTDADWAGSIVDRRSTSGYSSFVGGNLITWRSKKQNVVARSSAEAEFRAVAHDICDIMWIRRLLEELKMSGSSPMKLYCDNKATISVAHNPVLHDRIKHVEVDKHSLKRR</sequence>
<dbReference type="EMBL" id="QGNW01002032">
    <property type="protein sequence ID" value="RVW26168.1"/>
    <property type="molecule type" value="Genomic_DNA"/>
</dbReference>
<dbReference type="InterPro" id="IPR043502">
    <property type="entry name" value="DNA/RNA_pol_sf"/>
</dbReference>
<feature type="domain" description="Reverse transcriptase Ty1/copia-type" evidence="2">
    <location>
        <begin position="290"/>
        <end position="452"/>
    </location>
</feature>
<dbReference type="Proteomes" id="UP000288805">
    <property type="component" value="Unassembled WGS sequence"/>
</dbReference>
<dbReference type="SUPFAM" id="SSF56672">
    <property type="entry name" value="DNA/RNA polymerases"/>
    <property type="match status" value="1"/>
</dbReference>
<evidence type="ECO:0000259" key="2">
    <source>
        <dbReference type="Pfam" id="PF07727"/>
    </source>
</evidence>
<gene>
    <name evidence="3" type="primary">RE1_185</name>
    <name evidence="3" type="ORF">CK203_109164</name>
</gene>
<evidence type="ECO:0000313" key="3">
    <source>
        <dbReference type="EMBL" id="RVW26168.1"/>
    </source>
</evidence>
<dbReference type="PANTHER" id="PTHR11439">
    <property type="entry name" value="GAG-POL-RELATED RETROTRANSPOSON"/>
    <property type="match status" value="1"/>
</dbReference>
<accession>A0A438CSK0</accession>
<protein>
    <submittedName>
        <fullName evidence="3">Retrovirus-related Pol polyprotein from transposon RE1</fullName>
    </submittedName>
</protein>
<organism evidence="3 4">
    <name type="scientific">Vitis vinifera</name>
    <name type="common">Grape</name>
    <dbReference type="NCBI Taxonomy" id="29760"/>
    <lineage>
        <taxon>Eukaryota</taxon>
        <taxon>Viridiplantae</taxon>
        <taxon>Streptophyta</taxon>
        <taxon>Embryophyta</taxon>
        <taxon>Tracheophyta</taxon>
        <taxon>Spermatophyta</taxon>
        <taxon>Magnoliopsida</taxon>
        <taxon>eudicotyledons</taxon>
        <taxon>Gunneridae</taxon>
        <taxon>Pentapetalae</taxon>
        <taxon>rosids</taxon>
        <taxon>Vitales</taxon>
        <taxon>Vitaceae</taxon>
        <taxon>Viteae</taxon>
        <taxon>Vitis</taxon>
    </lineage>
</organism>
<feature type="region of interest" description="Disordered" evidence="1">
    <location>
        <begin position="125"/>
        <end position="144"/>
    </location>
</feature>